<evidence type="ECO:0000313" key="2">
    <source>
        <dbReference type="Proteomes" id="UP000177053"/>
    </source>
</evidence>
<dbReference type="EMBL" id="MGFS01000011">
    <property type="protein sequence ID" value="OGM11795.1"/>
    <property type="molecule type" value="Genomic_DNA"/>
</dbReference>
<name>A0A1F7XBU1_9BACT</name>
<accession>A0A1F7XBU1</accession>
<organism evidence="1 2">
    <name type="scientific">Candidatus Woesebacteria bacterium RBG_16_34_12</name>
    <dbReference type="NCBI Taxonomy" id="1802480"/>
    <lineage>
        <taxon>Bacteria</taxon>
        <taxon>Candidatus Woeseibacteriota</taxon>
    </lineage>
</organism>
<reference evidence="1 2" key="1">
    <citation type="journal article" date="2016" name="Nat. Commun.">
        <title>Thousands of microbial genomes shed light on interconnected biogeochemical processes in an aquifer system.</title>
        <authorList>
            <person name="Anantharaman K."/>
            <person name="Brown C.T."/>
            <person name="Hug L.A."/>
            <person name="Sharon I."/>
            <person name="Castelle C.J."/>
            <person name="Probst A.J."/>
            <person name="Thomas B.C."/>
            <person name="Singh A."/>
            <person name="Wilkins M.J."/>
            <person name="Karaoz U."/>
            <person name="Brodie E.L."/>
            <person name="Williams K.H."/>
            <person name="Hubbard S.S."/>
            <person name="Banfield J.F."/>
        </authorList>
    </citation>
    <scope>NUCLEOTIDE SEQUENCE [LARGE SCALE GENOMIC DNA]</scope>
</reference>
<protein>
    <submittedName>
        <fullName evidence="1">Uncharacterized protein</fullName>
    </submittedName>
</protein>
<gene>
    <name evidence="1" type="ORF">A2Z22_04465</name>
</gene>
<comment type="caution">
    <text evidence="1">The sequence shown here is derived from an EMBL/GenBank/DDBJ whole genome shotgun (WGS) entry which is preliminary data.</text>
</comment>
<proteinExistence type="predicted"/>
<dbReference type="Proteomes" id="UP000177053">
    <property type="component" value="Unassembled WGS sequence"/>
</dbReference>
<dbReference type="AlphaFoldDB" id="A0A1F7XBU1"/>
<evidence type="ECO:0000313" key="1">
    <source>
        <dbReference type="EMBL" id="OGM11795.1"/>
    </source>
</evidence>
<sequence>MSPFKEFEGKYEPDGFKIDLEKTRRLRKGREVILIERRSGILRNEIITRITACAIDDDTLQLKIQRLREPVANAGIIEDKRIHDIDTFGFPVQSYENKKDSNGRIIDEWTYSSSEHTRQDIWVEDDHGNVHGIMWVDSEGFRKKPVLIQGHRSFYKGDSDPEALKVFERHSEIDTATP</sequence>